<protein>
    <submittedName>
        <fullName evidence="3">RND efflux system, outer membrane lipoprotein, NodT family</fullName>
    </submittedName>
</protein>
<feature type="chain" id="PRO_5011817882" evidence="2">
    <location>
        <begin position="24"/>
        <end position="471"/>
    </location>
</feature>
<evidence type="ECO:0000313" key="4">
    <source>
        <dbReference type="Proteomes" id="UP000197424"/>
    </source>
</evidence>
<sequence>MNHPMIVTSLAAMLLATGCTTMAPDYRQPALPVAGQFPDSVGATRPEGSVSDTLLADWRAFFPDEQLKTLIELALTHNRDLRVAALQIDKARARYQIQRADLLPSIAASGGSESQRLPGDLSGNGASTLARQYSASVGLTSYEVDFFGRIQSLKDAALETFLATEEARRAAQISLVSEVANAYLAYAADREQLKLARDTLGNRRAEYELVRRRFELGSASALDLSQAQTGVESARGEVARYEALLAQDRNALVLVVGTSIDPALLPTAPVAELPTPAALPAGLPSDLLLRRPDIVEAEHALKAANANIGAARAAFFPSITLTASVGTASSDLSGLFDAGSRSWSFMPQVRLPIFEGGRNLANLRVSEADRDISLAQYEKAIQKAFTEVADTLAVQDTIDERLSAQTALTEATGLSYRLSQARFDKGIDSYLNVLVAQRSDYTARQGLIEVQLNRLANRIALYRALGGGWRS</sequence>
<dbReference type="PANTHER" id="PTHR30203:SF32">
    <property type="entry name" value="CATION EFFLUX SYSTEM PROTEIN CUSC"/>
    <property type="match status" value="1"/>
</dbReference>
<keyword evidence="2" id="KW-0472">Membrane</keyword>
<comment type="subcellular location">
    <subcellularLocation>
        <location evidence="2">Cell membrane</location>
        <topology evidence="2">Lipid-anchor</topology>
    </subcellularLocation>
</comment>
<dbReference type="InterPro" id="IPR010131">
    <property type="entry name" value="MdtP/NodT-like"/>
</dbReference>
<dbReference type="Pfam" id="PF02321">
    <property type="entry name" value="OEP"/>
    <property type="match status" value="2"/>
</dbReference>
<dbReference type="Proteomes" id="UP000197424">
    <property type="component" value="Chromosome"/>
</dbReference>
<dbReference type="EMBL" id="CP022115">
    <property type="protein sequence ID" value="ASJ25021.1"/>
    <property type="molecule type" value="Genomic_DNA"/>
</dbReference>
<name>A0A248LKL0_9NEIS</name>
<dbReference type="InterPro" id="IPR003423">
    <property type="entry name" value="OMP_efflux"/>
</dbReference>
<keyword evidence="2" id="KW-0732">Signal</keyword>
<dbReference type="PANTHER" id="PTHR30203">
    <property type="entry name" value="OUTER MEMBRANE CATION EFFLUX PROTEIN"/>
    <property type="match status" value="1"/>
</dbReference>
<evidence type="ECO:0000256" key="1">
    <source>
        <dbReference type="ARBA" id="ARBA00007613"/>
    </source>
</evidence>
<keyword evidence="2" id="KW-0564">Palmitate</keyword>
<dbReference type="Gene3D" id="1.20.1600.10">
    <property type="entry name" value="Outer membrane efflux proteins (OEP)"/>
    <property type="match status" value="1"/>
</dbReference>
<dbReference type="OrthoDB" id="9770517at2"/>
<keyword evidence="2" id="KW-0812">Transmembrane</keyword>
<dbReference type="SUPFAM" id="SSF56954">
    <property type="entry name" value="Outer membrane efflux proteins (OEP)"/>
    <property type="match status" value="1"/>
</dbReference>
<keyword evidence="2" id="KW-1134">Transmembrane beta strand</keyword>
<gene>
    <name evidence="3" type="ORF">LHGZ1_2190</name>
</gene>
<feature type="signal peptide" evidence="2">
    <location>
        <begin position="1"/>
        <end position="23"/>
    </location>
</feature>
<reference evidence="4" key="1">
    <citation type="submission" date="2017-06" db="EMBL/GenBank/DDBJ databases">
        <title>Whole genome sequence of Laribacter hongkongensis LHGZ1.</title>
        <authorList>
            <person name="Chen D."/>
            <person name="Wu H."/>
            <person name="Chen J."/>
        </authorList>
    </citation>
    <scope>NUCLEOTIDE SEQUENCE [LARGE SCALE GENOMIC DNA]</scope>
    <source>
        <strain evidence="4">LHGZ1</strain>
    </source>
</reference>
<comment type="similarity">
    <text evidence="1 2">Belongs to the outer membrane factor (OMF) (TC 1.B.17) family.</text>
</comment>
<keyword evidence="2 3" id="KW-0449">Lipoprotein</keyword>
<dbReference type="GO" id="GO:0005886">
    <property type="term" value="C:plasma membrane"/>
    <property type="evidence" value="ECO:0007669"/>
    <property type="project" value="UniProtKB-SubCell"/>
</dbReference>
<organism evidence="3 4">
    <name type="scientific">Laribacter hongkongensis</name>
    <dbReference type="NCBI Taxonomy" id="168471"/>
    <lineage>
        <taxon>Bacteria</taxon>
        <taxon>Pseudomonadati</taxon>
        <taxon>Pseudomonadota</taxon>
        <taxon>Betaproteobacteria</taxon>
        <taxon>Neisseriales</taxon>
        <taxon>Aquaspirillaceae</taxon>
        <taxon>Laribacter</taxon>
    </lineage>
</organism>
<dbReference type="Gene3D" id="2.20.200.10">
    <property type="entry name" value="Outer membrane efflux proteins (OEP)"/>
    <property type="match status" value="1"/>
</dbReference>
<accession>A0A248LKL0</accession>
<dbReference type="NCBIfam" id="TIGR01845">
    <property type="entry name" value="outer_NodT"/>
    <property type="match status" value="1"/>
</dbReference>
<dbReference type="RefSeq" id="WP_088861061.1">
    <property type="nucleotide sequence ID" value="NZ_CP022115.1"/>
</dbReference>
<dbReference type="AlphaFoldDB" id="A0A248LKL0"/>
<evidence type="ECO:0000313" key="3">
    <source>
        <dbReference type="EMBL" id="ASJ25021.1"/>
    </source>
</evidence>
<dbReference type="GO" id="GO:0015562">
    <property type="term" value="F:efflux transmembrane transporter activity"/>
    <property type="evidence" value="ECO:0007669"/>
    <property type="project" value="InterPro"/>
</dbReference>
<evidence type="ECO:0000256" key="2">
    <source>
        <dbReference type="RuleBase" id="RU362097"/>
    </source>
</evidence>
<proteinExistence type="inferred from homology"/>